<accession>A0A2W4XMG1</accession>
<feature type="non-terminal residue" evidence="7">
    <location>
        <position position="1"/>
    </location>
</feature>
<evidence type="ECO:0000256" key="4">
    <source>
        <dbReference type="ARBA" id="ARBA00022777"/>
    </source>
</evidence>
<dbReference type="GO" id="GO:0004673">
    <property type="term" value="F:protein histidine kinase activity"/>
    <property type="evidence" value="ECO:0007669"/>
    <property type="project" value="UniProtKB-EC"/>
</dbReference>
<dbReference type="Gene3D" id="3.30.565.10">
    <property type="entry name" value="Histidine kinase-like ATPase, C-terminal domain"/>
    <property type="match status" value="1"/>
</dbReference>
<evidence type="ECO:0000313" key="8">
    <source>
        <dbReference type="Proteomes" id="UP000249794"/>
    </source>
</evidence>
<name>A0A2W4XMG1_9CYAN</name>
<dbReference type="Pfam" id="PF02518">
    <property type="entry name" value="HATPase_c"/>
    <property type="match status" value="1"/>
</dbReference>
<keyword evidence="5" id="KW-0902">Two-component regulatory system</keyword>
<dbReference type="EMBL" id="QBMP01000033">
    <property type="protein sequence ID" value="PZO58546.1"/>
    <property type="molecule type" value="Genomic_DNA"/>
</dbReference>
<gene>
    <name evidence="7" type="ORF">DCF15_05085</name>
</gene>
<evidence type="ECO:0000256" key="1">
    <source>
        <dbReference type="ARBA" id="ARBA00000085"/>
    </source>
</evidence>
<dbReference type="InterPro" id="IPR036890">
    <property type="entry name" value="HATPase_C_sf"/>
</dbReference>
<keyword evidence="3" id="KW-0808">Transferase</keyword>
<reference evidence="7 8" key="2">
    <citation type="submission" date="2018-06" db="EMBL/GenBank/DDBJ databases">
        <title>Metagenomic assembly of (sub)arctic Cyanobacteria and their associated microbiome from non-axenic cultures.</title>
        <authorList>
            <person name="Baurain D."/>
        </authorList>
    </citation>
    <scope>NUCLEOTIDE SEQUENCE [LARGE SCALE GENOMIC DNA]</scope>
    <source>
        <strain evidence="7">ULC027bin1</strain>
    </source>
</reference>
<evidence type="ECO:0000259" key="6">
    <source>
        <dbReference type="Pfam" id="PF02518"/>
    </source>
</evidence>
<proteinExistence type="predicted"/>
<dbReference type="EC" id="2.7.13.3" evidence="2"/>
<dbReference type="CDD" id="cd16917">
    <property type="entry name" value="HATPase_UhpB-NarQ-NarX-like"/>
    <property type="match status" value="1"/>
</dbReference>
<dbReference type="AlphaFoldDB" id="A0A2W4XMG1"/>
<dbReference type="InterPro" id="IPR050482">
    <property type="entry name" value="Sensor_HK_TwoCompSys"/>
</dbReference>
<sequence>PPHHPAHLAALSVPQHIQLTRPLPANLNAILYRILQEGLTNIVKHANASHIHLQLVGAEAGVTLTLADDGTGFEPSQARTGFGLQSMRDRTQAALLAQSLQLSEGTK</sequence>
<dbReference type="SUPFAM" id="SSF55874">
    <property type="entry name" value="ATPase domain of HSP90 chaperone/DNA topoisomerase II/histidine kinase"/>
    <property type="match status" value="1"/>
</dbReference>
<dbReference type="PANTHER" id="PTHR24421:SF10">
    <property type="entry name" value="NITRATE_NITRITE SENSOR PROTEIN NARQ"/>
    <property type="match status" value="1"/>
</dbReference>
<dbReference type="PANTHER" id="PTHR24421">
    <property type="entry name" value="NITRATE/NITRITE SENSOR PROTEIN NARX-RELATED"/>
    <property type="match status" value="1"/>
</dbReference>
<reference evidence="8" key="1">
    <citation type="submission" date="2018-04" db="EMBL/GenBank/DDBJ databases">
        <authorList>
            <person name="Cornet L."/>
        </authorList>
    </citation>
    <scope>NUCLEOTIDE SEQUENCE [LARGE SCALE GENOMIC DNA]</scope>
</reference>
<dbReference type="Proteomes" id="UP000249794">
    <property type="component" value="Unassembled WGS sequence"/>
</dbReference>
<dbReference type="InterPro" id="IPR003594">
    <property type="entry name" value="HATPase_dom"/>
</dbReference>
<feature type="domain" description="Histidine kinase/HSP90-like ATPase" evidence="6">
    <location>
        <begin position="30"/>
        <end position="89"/>
    </location>
</feature>
<keyword evidence="4" id="KW-0418">Kinase</keyword>
<evidence type="ECO:0000256" key="3">
    <source>
        <dbReference type="ARBA" id="ARBA00022679"/>
    </source>
</evidence>
<organism evidence="7 8">
    <name type="scientific">Phormidesmis priestleyi</name>
    <dbReference type="NCBI Taxonomy" id="268141"/>
    <lineage>
        <taxon>Bacteria</taxon>
        <taxon>Bacillati</taxon>
        <taxon>Cyanobacteriota</taxon>
        <taxon>Cyanophyceae</taxon>
        <taxon>Leptolyngbyales</taxon>
        <taxon>Leptolyngbyaceae</taxon>
        <taxon>Phormidesmis</taxon>
    </lineage>
</organism>
<comment type="caution">
    <text evidence="7">The sequence shown here is derived from an EMBL/GenBank/DDBJ whole genome shotgun (WGS) entry which is preliminary data.</text>
</comment>
<dbReference type="GO" id="GO:0000160">
    <property type="term" value="P:phosphorelay signal transduction system"/>
    <property type="evidence" value="ECO:0007669"/>
    <property type="project" value="UniProtKB-KW"/>
</dbReference>
<evidence type="ECO:0000256" key="2">
    <source>
        <dbReference type="ARBA" id="ARBA00012438"/>
    </source>
</evidence>
<evidence type="ECO:0000313" key="7">
    <source>
        <dbReference type="EMBL" id="PZO58546.1"/>
    </source>
</evidence>
<comment type="catalytic activity">
    <reaction evidence="1">
        <text>ATP + protein L-histidine = ADP + protein N-phospho-L-histidine.</text>
        <dbReference type="EC" id="2.7.13.3"/>
    </reaction>
</comment>
<evidence type="ECO:0000256" key="5">
    <source>
        <dbReference type="ARBA" id="ARBA00023012"/>
    </source>
</evidence>
<protein>
    <recommendedName>
        <fullName evidence="2">histidine kinase</fullName>
        <ecNumber evidence="2">2.7.13.3</ecNumber>
    </recommendedName>
</protein>